<dbReference type="InterPro" id="IPR050430">
    <property type="entry name" value="Peptidase_S1"/>
</dbReference>
<feature type="domain" description="Peptidase S1" evidence="6">
    <location>
        <begin position="45"/>
        <end position="285"/>
    </location>
</feature>
<organism evidence="7 8">
    <name type="scientific">Spodoptera exigua</name>
    <name type="common">Beet armyworm</name>
    <name type="synonym">Noctua fulgens</name>
    <dbReference type="NCBI Taxonomy" id="7107"/>
    <lineage>
        <taxon>Eukaryota</taxon>
        <taxon>Metazoa</taxon>
        <taxon>Ecdysozoa</taxon>
        <taxon>Arthropoda</taxon>
        <taxon>Hexapoda</taxon>
        <taxon>Insecta</taxon>
        <taxon>Pterygota</taxon>
        <taxon>Neoptera</taxon>
        <taxon>Endopterygota</taxon>
        <taxon>Lepidoptera</taxon>
        <taxon>Glossata</taxon>
        <taxon>Ditrysia</taxon>
        <taxon>Noctuoidea</taxon>
        <taxon>Noctuidae</taxon>
        <taxon>Amphipyrinae</taxon>
        <taxon>Spodoptera</taxon>
    </lineage>
</organism>
<dbReference type="PROSITE" id="PS50240">
    <property type="entry name" value="TRYPSIN_DOM"/>
    <property type="match status" value="1"/>
</dbReference>
<dbReference type="InterPro" id="IPR043504">
    <property type="entry name" value="Peptidase_S1_PA_chymotrypsin"/>
</dbReference>
<gene>
    <name evidence="7" type="ORF">HF086_018194</name>
</gene>
<dbReference type="InterPro" id="IPR001314">
    <property type="entry name" value="Peptidase_S1A"/>
</dbReference>
<keyword evidence="3" id="KW-0378">Hydrolase</keyword>
<proteinExistence type="inferred from homology"/>
<evidence type="ECO:0000256" key="2">
    <source>
        <dbReference type="ARBA" id="ARBA00022670"/>
    </source>
</evidence>
<dbReference type="SUPFAM" id="SSF50494">
    <property type="entry name" value="Trypsin-like serine proteases"/>
    <property type="match status" value="1"/>
</dbReference>
<dbReference type="CDD" id="cd00190">
    <property type="entry name" value="Tryp_SPc"/>
    <property type="match status" value="1"/>
</dbReference>
<reference evidence="7" key="1">
    <citation type="journal article" date="2021" name="G3 (Bethesda)">
        <title>Genome and transcriptome analysis of the beet armyworm Spodoptera exigua reveals targets for pest control. .</title>
        <authorList>
            <person name="Simon S."/>
            <person name="Breeschoten T."/>
            <person name="Jansen H.J."/>
            <person name="Dirks R.P."/>
            <person name="Schranz M.E."/>
            <person name="Ros V.I.D."/>
        </authorList>
    </citation>
    <scope>NUCLEOTIDE SEQUENCE</scope>
    <source>
        <strain evidence="7">TB_SE_WUR_2020</strain>
    </source>
</reference>
<dbReference type="GO" id="GO:0004252">
    <property type="term" value="F:serine-type endopeptidase activity"/>
    <property type="evidence" value="ECO:0007669"/>
    <property type="project" value="InterPro"/>
</dbReference>
<evidence type="ECO:0000256" key="4">
    <source>
        <dbReference type="ARBA" id="ARBA00022825"/>
    </source>
</evidence>
<evidence type="ECO:0000313" key="7">
    <source>
        <dbReference type="EMBL" id="KAH9639126.1"/>
    </source>
</evidence>
<dbReference type="InterPro" id="IPR018114">
    <property type="entry name" value="TRYPSIN_HIS"/>
</dbReference>
<accession>A0A922MMJ7</accession>
<dbReference type="PRINTS" id="PR00722">
    <property type="entry name" value="CHYMOTRYPSIN"/>
</dbReference>
<comment type="caution">
    <text evidence="7">The sequence shown here is derived from an EMBL/GenBank/DDBJ whole genome shotgun (WGS) entry which is preliminary data.</text>
</comment>
<dbReference type="PANTHER" id="PTHR24276">
    <property type="entry name" value="POLYSERASE-RELATED"/>
    <property type="match status" value="1"/>
</dbReference>
<name>A0A922MMJ7_SPOEX</name>
<keyword evidence="2" id="KW-0645">Protease</keyword>
<keyword evidence="4" id="KW-0720">Serine protease</keyword>
<evidence type="ECO:0000313" key="8">
    <source>
        <dbReference type="Proteomes" id="UP000814243"/>
    </source>
</evidence>
<evidence type="ECO:0000256" key="1">
    <source>
        <dbReference type="ARBA" id="ARBA00007664"/>
    </source>
</evidence>
<dbReference type="GO" id="GO:0006508">
    <property type="term" value="P:proteolysis"/>
    <property type="evidence" value="ECO:0007669"/>
    <property type="project" value="UniProtKB-KW"/>
</dbReference>
<dbReference type="PANTHER" id="PTHR24276:SF96">
    <property type="entry name" value="PEPTIDASE S1 DOMAIN-CONTAINING PROTEIN"/>
    <property type="match status" value="1"/>
</dbReference>
<dbReference type="Pfam" id="PF00089">
    <property type="entry name" value="Trypsin"/>
    <property type="match status" value="1"/>
</dbReference>
<comment type="similarity">
    <text evidence="1">Belongs to the peptidase S1 family.</text>
</comment>
<dbReference type="SMART" id="SM00020">
    <property type="entry name" value="Tryp_SPc"/>
    <property type="match status" value="1"/>
</dbReference>
<dbReference type="InterPro" id="IPR009003">
    <property type="entry name" value="Peptidase_S1_PA"/>
</dbReference>
<dbReference type="PROSITE" id="PS00134">
    <property type="entry name" value="TRYPSIN_HIS"/>
    <property type="match status" value="1"/>
</dbReference>
<protein>
    <recommendedName>
        <fullName evidence="6">Peptidase S1 domain-containing protein</fullName>
    </recommendedName>
</protein>
<dbReference type="InterPro" id="IPR001254">
    <property type="entry name" value="Trypsin_dom"/>
</dbReference>
<dbReference type="Gene3D" id="2.40.10.10">
    <property type="entry name" value="Trypsin-like serine proteases"/>
    <property type="match status" value="2"/>
</dbReference>
<evidence type="ECO:0000259" key="6">
    <source>
        <dbReference type="PROSITE" id="PS50240"/>
    </source>
</evidence>
<evidence type="ECO:0000256" key="3">
    <source>
        <dbReference type="ARBA" id="ARBA00022801"/>
    </source>
</evidence>
<dbReference type="AlphaFoldDB" id="A0A922MMJ7"/>
<evidence type="ECO:0000256" key="5">
    <source>
        <dbReference type="ARBA" id="ARBA00023157"/>
    </source>
</evidence>
<sequence length="287" mass="31347">MVHLYPTSWGLDCASSNLSNATILSAGIPLEASIQDLNSYFTPRVIGGENTPEGYAPHMVAILIGDEVFQLIVCGGSLVKVDLVMTAAHCITEFQVQGVLMQSFHAVAGSNNWKTGGTKVYFQNYHIHPEWDPIHIKNDIGFLGLTEKLKLGDHLQLAAMSSKFVGQEASSVTGWGWIAQWSLTPFHLQILEVTTLSPEDCTDRVREASTVMWPNAPHVDPTIEICTLHSTGSGLCYGDSGSALMSKETGNQIGIASWAFTCARGVPDMYVRISAFKDYIESVMEQY</sequence>
<dbReference type="Proteomes" id="UP000814243">
    <property type="component" value="Unassembled WGS sequence"/>
</dbReference>
<dbReference type="EMBL" id="JACEFF010000353">
    <property type="protein sequence ID" value="KAH9639126.1"/>
    <property type="molecule type" value="Genomic_DNA"/>
</dbReference>
<keyword evidence="5" id="KW-1015">Disulfide bond</keyword>